<protein>
    <submittedName>
        <fullName evidence="1">Uncharacterized protein</fullName>
    </submittedName>
</protein>
<dbReference type="GeneID" id="57609132"/>
<accession>A0A1G6PSI2</accession>
<dbReference type="Proteomes" id="UP000199467">
    <property type="component" value="Unassembled WGS sequence"/>
</dbReference>
<proteinExistence type="predicted"/>
<dbReference type="EMBL" id="FMZQ01000007">
    <property type="protein sequence ID" value="SDC83182.1"/>
    <property type="molecule type" value="Genomic_DNA"/>
</dbReference>
<gene>
    <name evidence="1" type="ORF">SAMN05216576_10778</name>
</gene>
<evidence type="ECO:0000313" key="2">
    <source>
        <dbReference type="Proteomes" id="UP000199467"/>
    </source>
</evidence>
<keyword evidence="2" id="KW-1185">Reference proteome</keyword>
<dbReference type="RefSeq" id="WP_017362237.1">
    <property type="nucleotide sequence ID" value="NZ_FMZQ01000007.1"/>
</dbReference>
<reference evidence="2" key="1">
    <citation type="submission" date="2016-10" db="EMBL/GenBank/DDBJ databases">
        <authorList>
            <person name="Varghese N."/>
            <person name="Submissions S."/>
        </authorList>
    </citation>
    <scope>NUCLEOTIDE SEQUENCE [LARGE SCALE GENOMIC DNA]</scope>
    <source>
        <strain evidence="2">DSM 26382</strain>
    </source>
</reference>
<organism evidence="1 2">
    <name type="scientific">Ectopseudomonas chengduensis</name>
    <dbReference type="NCBI Taxonomy" id="489632"/>
    <lineage>
        <taxon>Bacteria</taxon>
        <taxon>Pseudomonadati</taxon>
        <taxon>Pseudomonadota</taxon>
        <taxon>Gammaproteobacteria</taxon>
        <taxon>Pseudomonadales</taxon>
        <taxon>Pseudomonadaceae</taxon>
        <taxon>Ectopseudomonas</taxon>
    </lineage>
</organism>
<sequence length="77" mass="8603">MTTFDQSLNLRVDFEKAQLQSDTPAIAEARVNAYALGMEAYEAGHELEDRPALLSPLASSWEAGWLYAFFYSDVLQA</sequence>
<evidence type="ECO:0000313" key="1">
    <source>
        <dbReference type="EMBL" id="SDC83182.1"/>
    </source>
</evidence>
<dbReference type="AlphaFoldDB" id="A0A1G6PSI2"/>
<name>A0A1G6PSI2_9GAMM</name>